<dbReference type="CDD" id="cd08977">
    <property type="entry name" value="SusD"/>
    <property type="match status" value="1"/>
</dbReference>
<keyword evidence="5" id="KW-0998">Cell outer membrane</keyword>
<comment type="subcellular location">
    <subcellularLocation>
        <location evidence="1">Cell outer membrane</location>
    </subcellularLocation>
</comment>
<dbReference type="RefSeq" id="WP_076931561.1">
    <property type="nucleotide sequence ID" value="NZ_LT605205.1"/>
</dbReference>
<sequence length="537" mass="59619">MKKIDIKYAGLGIIFALFFLISCNEETLELMPRNSVGYSVAFSTPSMCELSMVGCYDAAQSGYYPGNNQRRGYPFGAASIEQGDMRGEDMLNVQAFFAVTYGSTYNTSAPNGQAMWECTCQMINKINICIEGFKLAVSDGVIDDAKAKDYEGEARFLRALGYHELLIHFARPYADTPDASHLGVPLSTAPINSIDKVEEAKSAGRATVKQVYDQIIEDLNFAEANLPATRAGGLRISRATKGAAIALKVRIYQHMGNMPQLIAESQKIVNTSFESPIGGYKLTAEPNGPFLNNAGNSESIFSIENNELDNATNNGSLSQFYSHVRSLVCISPVMYNADFWLANDKRRTQLVAYSEAYSKNHLYWVDKYKTYEKMADWTPIIRYAEVILNYAEAEARQNGVTQLAVNLLNQIRNRAVVDEADRFTLASFPNAQSLIEAILKERRIEFLGEGRRWADIHRLAKDPVYFVEGNPGVSGVPAKVAPANVTPTSWNAASGILDPDMFKIGAYDYSDRRFLFPIPDSETSTNPKLKEQQNPGW</sequence>
<dbReference type="InterPro" id="IPR011990">
    <property type="entry name" value="TPR-like_helical_dom_sf"/>
</dbReference>
<name>A0A1R3TDU8_9BACT</name>
<keyword evidence="9" id="KW-1185">Reference proteome</keyword>
<evidence type="ECO:0000256" key="5">
    <source>
        <dbReference type="ARBA" id="ARBA00023237"/>
    </source>
</evidence>
<dbReference type="PROSITE" id="PS51257">
    <property type="entry name" value="PROKAR_LIPOPROTEIN"/>
    <property type="match status" value="1"/>
</dbReference>
<reference evidence="8 9" key="1">
    <citation type="submission" date="2016-08" db="EMBL/GenBank/DDBJ databases">
        <authorList>
            <person name="Seilhamer J.J."/>
        </authorList>
    </citation>
    <scope>NUCLEOTIDE SEQUENCE [LARGE SCALE GENOMIC DNA]</scope>
    <source>
        <strain evidence="8">M3/6</strain>
    </source>
</reference>
<dbReference type="EMBL" id="LT605205">
    <property type="protein sequence ID" value="SCD21794.1"/>
    <property type="molecule type" value="Genomic_DNA"/>
</dbReference>
<dbReference type="Pfam" id="PF07980">
    <property type="entry name" value="SusD_RagB"/>
    <property type="match status" value="1"/>
</dbReference>
<evidence type="ECO:0000256" key="4">
    <source>
        <dbReference type="ARBA" id="ARBA00023136"/>
    </source>
</evidence>
<dbReference type="KEGG" id="psac:PSM36_3005"/>
<proteinExistence type="inferred from homology"/>
<dbReference type="Proteomes" id="UP000187464">
    <property type="component" value="Chromosome I"/>
</dbReference>
<evidence type="ECO:0000259" key="7">
    <source>
        <dbReference type="Pfam" id="PF14322"/>
    </source>
</evidence>
<evidence type="ECO:0000256" key="1">
    <source>
        <dbReference type="ARBA" id="ARBA00004442"/>
    </source>
</evidence>
<dbReference type="Pfam" id="PF14322">
    <property type="entry name" value="SusD-like_3"/>
    <property type="match status" value="1"/>
</dbReference>
<dbReference type="InterPro" id="IPR012944">
    <property type="entry name" value="SusD_RagB_dom"/>
</dbReference>
<keyword evidence="3" id="KW-0732">Signal</keyword>
<evidence type="ECO:0000256" key="2">
    <source>
        <dbReference type="ARBA" id="ARBA00006275"/>
    </source>
</evidence>
<dbReference type="InterPro" id="IPR033985">
    <property type="entry name" value="SusD-like_N"/>
</dbReference>
<protein>
    <submittedName>
        <fullName evidence="8">SusD family</fullName>
    </submittedName>
</protein>
<feature type="domain" description="SusD-like N-terminal" evidence="7">
    <location>
        <begin position="85"/>
        <end position="252"/>
    </location>
</feature>
<keyword evidence="4" id="KW-0472">Membrane</keyword>
<dbReference type="Gene3D" id="1.25.40.390">
    <property type="match status" value="1"/>
</dbReference>
<dbReference type="SUPFAM" id="SSF48452">
    <property type="entry name" value="TPR-like"/>
    <property type="match status" value="1"/>
</dbReference>
<accession>A0A1R3TDU8</accession>
<evidence type="ECO:0000313" key="9">
    <source>
        <dbReference type="Proteomes" id="UP000187464"/>
    </source>
</evidence>
<dbReference type="AlphaFoldDB" id="A0A1R3TDU8"/>
<comment type="similarity">
    <text evidence="2">Belongs to the SusD family.</text>
</comment>
<gene>
    <name evidence="8" type="ORF">PSM36_3005</name>
</gene>
<dbReference type="STRING" id="1642647.PSM36_3005"/>
<feature type="domain" description="RagB/SusD" evidence="6">
    <location>
        <begin position="366"/>
        <end position="537"/>
    </location>
</feature>
<evidence type="ECO:0000256" key="3">
    <source>
        <dbReference type="ARBA" id="ARBA00022729"/>
    </source>
</evidence>
<organism evidence="8 9">
    <name type="scientific">Proteiniphilum saccharofermentans</name>
    <dbReference type="NCBI Taxonomy" id="1642647"/>
    <lineage>
        <taxon>Bacteria</taxon>
        <taxon>Pseudomonadati</taxon>
        <taxon>Bacteroidota</taxon>
        <taxon>Bacteroidia</taxon>
        <taxon>Bacteroidales</taxon>
        <taxon>Dysgonomonadaceae</taxon>
        <taxon>Proteiniphilum</taxon>
    </lineage>
</organism>
<evidence type="ECO:0000313" key="8">
    <source>
        <dbReference type="EMBL" id="SCD21794.1"/>
    </source>
</evidence>
<evidence type="ECO:0000259" key="6">
    <source>
        <dbReference type="Pfam" id="PF07980"/>
    </source>
</evidence>
<dbReference type="GO" id="GO:0009279">
    <property type="term" value="C:cell outer membrane"/>
    <property type="evidence" value="ECO:0007669"/>
    <property type="project" value="UniProtKB-SubCell"/>
</dbReference>